<keyword evidence="7" id="KW-0275">Fatty acid biosynthesis</keyword>
<accession>A0A934UD29</accession>
<reference evidence="10 11" key="1">
    <citation type="journal article" date="2021" name="Int. J. Syst. Evol. Microbiol.">
        <title>Streptococcus vicugnae sp. nov., isolated from faeces of alpacas (Vicugna pacos) and cattle (Bos taurus), Streptococcus zalophi sp. nov., and Streptococcus pacificus sp. nov., isolated from respiratory tract of California sea lions (Zalophus californianus).</title>
        <authorList>
            <person name="Volokhov D.V."/>
            <person name="Zagorodnyaya T.A."/>
            <person name="Shen Z."/>
            <person name="Blom J."/>
            <person name="Furtak V.A."/>
            <person name="Eisenberg T."/>
            <person name="Fan P."/>
            <person name="Jeong K.C."/>
            <person name="Gao Y."/>
            <person name="Zhang S."/>
            <person name="Amselle M."/>
        </authorList>
    </citation>
    <scope>NUCLEOTIDE SEQUENCE [LARGE SCALE GENOMIC DNA]</scope>
    <source>
        <strain evidence="11">CSL7508-lung</strain>
    </source>
</reference>
<feature type="domain" description="Acyl-ACP thioesterase N-terminal hotdog" evidence="8">
    <location>
        <begin position="2"/>
        <end position="132"/>
    </location>
</feature>
<feature type="domain" description="Acyl-ACP thioesterase-like C-terminal" evidence="9">
    <location>
        <begin position="148"/>
        <end position="241"/>
    </location>
</feature>
<evidence type="ECO:0000256" key="1">
    <source>
        <dbReference type="ARBA" id="ARBA00006500"/>
    </source>
</evidence>
<comment type="caution">
    <text evidence="10">The sequence shown here is derived from an EMBL/GenBank/DDBJ whole genome shotgun (WGS) entry which is preliminary data.</text>
</comment>
<dbReference type="CDD" id="cd00586">
    <property type="entry name" value="4HBT"/>
    <property type="match status" value="1"/>
</dbReference>
<evidence type="ECO:0000256" key="7">
    <source>
        <dbReference type="ARBA" id="ARBA00023160"/>
    </source>
</evidence>
<dbReference type="SUPFAM" id="SSF54637">
    <property type="entry name" value="Thioesterase/thiol ester dehydrase-isomerase"/>
    <property type="match status" value="2"/>
</dbReference>
<proteinExistence type="inferred from homology"/>
<keyword evidence="11" id="KW-1185">Reference proteome</keyword>
<dbReference type="AlphaFoldDB" id="A0A934UD29"/>
<keyword evidence="3" id="KW-0378">Hydrolase</keyword>
<dbReference type="PANTHER" id="PTHR31727:SF6">
    <property type="entry name" value="OLEOYL-ACYL CARRIER PROTEIN THIOESTERASE 1, CHLOROPLASTIC"/>
    <property type="match status" value="1"/>
</dbReference>
<evidence type="ECO:0000256" key="2">
    <source>
        <dbReference type="ARBA" id="ARBA00022516"/>
    </source>
</evidence>
<keyword evidence="5" id="KW-0809">Transit peptide</keyword>
<protein>
    <submittedName>
        <fullName evidence="10">Acyl-[acyl-carrier-protein] thioesterase</fullName>
    </submittedName>
</protein>
<dbReference type="InterPro" id="IPR002864">
    <property type="entry name" value="Acyl-ACP_thioesterase_NHD"/>
</dbReference>
<dbReference type="EMBL" id="JAENBP010000002">
    <property type="protein sequence ID" value="MBJ8349350.1"/>
    <property type="molecule type" value="Genomic_DNA"/>
</dbReference>
<evidence type="ECO:0000256" key="3">
    <source>
        <dbReference type="ARBA" id="ARBA00022801"/>
    </source>
</evidence>
<dbReference type="Gene3D" id="3.10.129.10">
    <property type="entry name" value="Hotdog Thioesterase"/>
    <property type="match status" value="1"/>
</dbReference>
<evidence type="ECO:0000313" key="10">
    <source>
        <dbReference type="EMBL" id="MBJ8349350.1"/>
    </source>
</evidence>
<dbReference type="GO" id="GO:0000036">
    <property type="term" value="F:acyl carrier activity"/>
    <property type="evidence" value="ECO:0007669"/>
    <property type="project" value="TreeGrafter"/>
</dbReference>
<evidence type="ECO:0000256" key="6">
    <source>
        <dbReference type="ARBA" id="ARBA00023098"/>
    </source>
</evidence>
<evidence type="ECO:0000259" key="9">
    <source>
        <dbReference type="Pfam" id="PF20791"/>
    </source>
</evidence>
<gene>
    <name evidence="10" type="ORF">JHK64_01725</name>
</gene>
<comment type="similarity">
    <text evidence="1">Belongs to the acyl-ACP thioesterase family.</text>
</comment>
<dbReference type="PANTHER" id="PTHR31727">
    <property type="entry name" value="OLEOYL-ACYL CARRIER PROTEIN THIOESTERASE 1, CHLOROPLASTIC"/>
    <property type="match status" value="1"/>
</dbReference>
<evidence type="ECO:0000259" key="8">
    <source>
        <dbReference type="Pfam" id="PF01643"/>
    </source>
</evidence>
<dbReference type="Pfam" id="PF01643">
    <property type="entry name" value="Acyl-ACP_TE"/>
    <property type="match status" value="1"/>
</dbReference>
<dbReference type="InterPro" id="IPR045023">
    <property type="entry name" value="FATA/B"/>
</dbReference>
<evidence type="ECO:0000256" key="5">
    <source>
        <dbReference type="ARBA" id="ARBA00022946"/>
    </source>
</evidence>
<dbReference type="Proteomes" id="UP000644875">
    <property type="component" value="Unassembled WGS sequence"/>
</dbReference>
<name>A0A934UD29_9STRE</name>
<evidence type="ECO:0000256" key="4">
    <source>
        <dbReference type="ARBA" id="ARBA00022832"/>
    </source>
</evidence>
<dbReference type="InterPro" id="IPR029069">
    <property type="entry name" value="HotDog_dom_sf"/>
</dbReference>
<evidence type="ECO:0000313" key="11">
    <source>
        <dbReference type="Proteomes" id="UP000644875"/>
    </source>
</evidence>
<dbReference type="InterPro" id="IPR049427">
    <property type="entry name" value="Acyl-ACP_TE_C"/>
</dbReference>
<keyword evidence="2" id="KW-0444">Lipid biosynthesis</keyword>
<sequence>MGKKYSVSLRVPFYDVDLNQNMKLSHLLARCLYVSGLQSKELGVSDQIIFADYHLVWVITDYDITINRLPHYDEEITIETQALSYNHYFCYRQFKILDQDSNLLLTIMGSFVLIDYRTRKLSSVVDEIVAPYESERTKKRFKGPKYPKLDESIETQLPITFFDYDLNGHVTNSQYLNWVYDSLSFEFLKEHTPKQINLRFLKEITGEGAISSKVQFNDNTSYHEIQYHDAVHAQAIIEWRKNDL</sequence>
<dbReference type="Pfam" id="PF20791">
    <property type="entry name" value="Acyl-ACP_TE_C"/>
    <property type="match status" value="1"/>
</dbReference>
<keyword evidence="4" id="KW-0276">Fatty acid metabolism</keyword>
<dbReference type="RefSeq" id="WP_199567281.1">
    <property type="nucleotide sequence ID" value="NZ_JAENBP010000002.1"/>
</dbReference>
<keyword evidence="6" id="KW-0443">Lipid metabolism</keyword>
<organism evidence="10 11">
    <name type="scientific">Streptococcus zalophi</name>
    <dbReference type="NCBI Taxonomy" id="640031"/>
    <lineage>
        <taxon>Bacteria</taxon>
        <taxon>Bacillati</taxon>
        <taxon>Bacillota</taxon>
        <taxon>Bacilli</taxon>
        <taxon>Lactobacillales</taxon>
        <taxon>Streptococcaceae</taxon>
        <taxon>Streptococcus</taxon>
    </lineage>
</organism>
<dbReference type="GO" id="GO:0016297">
    <property type="term" value="F:fatty acyl-[ACP] hydrolase activity"/>
    <property type="evidence" value="ECO:0007669"/>
    <property type="project" value="InterPro"/>
</dbReference>